<accession>A0A8H6VZ97</accession>
<sequence>MQGRLATLRETKVASTSFPESKAVIAYLRVVFSVMLPPDIQRHMRTDEVLTLLDEQCPPELLEALQEFCMATYGVAQGVVGDPEQEINASEKIQDATDAILRSCYQTVHRRFRRYDGDRRHLPTTTILRQIQIEFEARKPERFVATLWRGPGINGSFCGISTDTGDTGGLLKVANSNIFINSDVNDDRIEFPVEEIPQWGLDDESRVVFARVIAENGQSFCLRFIFNLDKARQSRNARLLDKLLRDAKFCAESLPTLAGVIVPRHYGIWAMETGGWAGRVLFSVTQWCGTPWKTLMGTQLDTALNRLLVGRTLEMFHDLGFIHNGDKPELSMAYQNDLCHVLLDFDFPNTTLELCKKGYARCYIAGFADAEQHKCERRVPVLPFGTDLVSSPSIGCGELYNVAIMLGFGFPSGSGKPECTLAKAIKWHEDFSSAHPTFSNSNILIAQRRALFPKTSPLYPGIHVEGALREDPAHEVKLSDAGHAFIDPTMSSDLCTRDDLGYRILGNWRKGKTIAAVPSADSPSTDSCATASD</sequence>
<protein>
    <submittedName>
        <fullName evidence="1">Uncharacterized protein</fullName>
    </submittedName>
</protein>
<proteinExistence type="predicted"/>
<evidence type="ECO:0000313" key="2">
    <source>
        <dbReference type="Proteomes" id="UP000613580"/>
    </source>
</evidence>
<keyword evidence="2" id="KW-1185">Reference proteome</keyword>
<gene>
    <name evidence="1" type="ORF">HMN09_00972300</name>
</gene>
<reference evidence="1" key="1">
    <citation type="submission" date="2020-05" db="EMBL/GenBank/DDBJ databases">
        <title>Mycena genomes resolve the evolution of fungal bioluminescence.</title>
        <authorList>
            <person name="Tsai I.J."/>
        </authorList>
    </citation>
    <scope>NUCLEOTIDE SEQUENCE</scope>
    <source>
        <strain evidence="1">110903Hualien_Pintung</strain>
    </source>
</reference>
<comment type="caution">
    <text evidence="1">The sequence shown here is derived from an EMBL/GenBank/DDBJ whole genome shotgun (WGS) entry which is preliminary data.</text>
</comment>
<dbReference type="OrthoDB" id="2817141at2759"/>
<dbReference type="EMBL" id="JACAZE010000014">
    <property type="protein sequence ID" value="KAF7299669.1"/>
    <property type="molecule type" value="Genomic_DNA"/>
</dbReference>
<dbReference type="AlphaFoldDB" id="A0A8H6VZ97"/>
<evidence type="ECO:0000313" key="1">
    <source>
        <dbReference type="EMBL" id="KAF7299669.1"/>
    </source>
</evidence>
<organism evidence="1 2">
    <name type="scientific">Mycena chlorophos</name>
    <name type="common">Agaric fungus</name>
    <name type="synonym">Agaricus chlorophos</name>
    <dbReference type="NCBI Taxonomy" id="658473"/>
    <lineage>
        <taxon>Eukaryota</taxon>
        <taxon>Fungi</taxon>
        <taxon>Dikarya</taxon>
        <taxon>Basidiomycota</taxon>
        <taxon>Agaricomycotina</taxon>
        <taxon>Agaricomycetes</taxon>
        <taxon>Agaricomycetidae</taxon>
        <taxon>Agaricales</taxon>
        <taxon>Marasmiineae</taxon>
        <taxon>Mycenaceae</taxon>
        <taxon>Mycena</taxon>
    </lineage>
</organism>
<dbReference type="Proteomes" id="UP000613580">
    <property type="component" value="Unassembled WGS sequence"/>
</dbReference>
<name>A0A8H6VZ97_MYCCL</name>